<dbReference type="PROSITE" id="PS51755">
    <property type="entry name" value="OMPR_PHOB"/>
    <property type="match status" value="1"/>
</dbReference>
<organism evidence="8 9">
    <name type="scientific">Pelagovum pacificum</name>
    <dbReference type="NCBI Taxonomy" id="2588711"/>
    <lineage>
        <taxon>Bacteria</taxon>
        <taxon>Pseudomonadati</taxon>
        <taxon>Pseudomonadota</taxon>
        <taxon>Alphaproteobacteria</taxon>
        <taxon>Rhodobacterales</taxon>
        <taxon>Paracoccaceae</taxon>
        <taxon>Pelagovum</taxon>
    </lineage>
</organism>
<dbReference type="OrthoDB" id="7873839at2"/>
<dbReference type="GO" id="GO:0005829">
    <property type="term" value="C:cytosol"/>
    <property type="evidence" value="ECO:0007669"/>
    <property type="project" value="TreeGrafter"/>
</dbReference>
<dbReference type="InterPro" id="IPR016032">
    <property type="entry name" value="Sig_transdc_resp-reg_C-effctor"/>
</dbReference>
<keyword evidence="2" id="KW-0902">Two-component regulatory system</keyword>
<dbReference type="GO" id="GO:0000976">
    <property type="term" value="F:transcription cis-regulatory region binding"/>
    <property type="evidence" value="ECO:0007669"/>
    <property type="project" value="TreeGrafter"/>
</dbReference>
<feature type="domain" description="OmpR/PhoB-type" evidence="7">
    <location>
        <begin position="119"/>
        <end position="218"/>
    </location>
</feature>
<dbReference type="GO" id="GO:0006355">
    <property type="term" value="P:regulation of DNA-templated transcription"/>
    <property type="evidence" value="ECO:0007669"/>
    <property type="project" value="InterPro"/>
</dbReference>
<reference evidence="8 9" key="1">
    <citation type="submission" date="2019-06" db="EMBL/GenBank/DDBJ databases">
        <title>Genome of new Rhodobacteraceae sp. SM1903.</title>
        <authorList>
            <person name="Ren X."/>
        </authorList>
    </citation>
    <scope>NUCLEOTIDE SEQUENCE [LARGE SCALE GENOMIC DNA]</scope>
    <source>
        <strain evidence="8 9">SM1903</strain>
    </source>
</reference>
<sequence length="229" mass="23858">MRVLVGAWSWRGVAHALELRREGFAVTQADTPDDLLLLADGGGADAVLLWSDVPGTAAAGLVAPLAGRRPVLVLGCPGDGDEGAACYAAGAFAVLDRAGAAEVAARLRAAVMRRAGHTPPRIAFGGLVIDVMARTVTIPAGKVPLSPLQYQMVERLALASGTVVSRDALLDHLYGGEQEPSHRVLDTFLHDVRRRICAAGGQGSLIETVRGQGFRLARTTTPDLSLLAG</sequence>
<evidence type="ECO:0000259" key="7">
    <source>
        <dbReference type="PROSITE" id="PS51755"/>
    </source>
</evidence>
<dbReference type="InterPro" id="IPR001867">
    <property type="entry name" value="OmpR/PhoB-type_DNA-bd"/>
</dbReference>
<proteinExistence type="predicted"/>
<comment type="caution">
    <text evidence="8">The sequence shown here is derived from an EMBL/GenBank/DDBJ whole genome shotgun (WGS) entry which is preliminary data.</text>
</comment>
<evidence type="ECO:0000256" key="5">
    <source>
        <dbReference type="ARBA" id="ARBA00023163"/>
    </source>
</evidence>
<dbReference type="InterPro" id="IPR039420">
    <property type="entry name" value="WalR-like"/>
</dbReference>
<dbReference type="SMART" id="SM00862">
    <property type="entry name" value="Trans_reg_C"/>
    <property type="match status" value="1"/>
</dbReference>
<keyword evidence="5" id="KW-0804">Transcription</keyword>
<dbReference type="InterPro" id="IPR036388">
    <property type="entry name" value="WH-like_DNA-bd_sf"/>
</dbReference>
<evidence type="ECO:0000256" key="4">
    <source>
        <dbReference type="ARBA" id="ARBA00023125"/>
    </source>
</evidence>
<accession>A0A5C5GEF2</accession>
<keyword evidence="4 6" id="KW-0238">DNA-binding</keyword>
<protein>
    <submittedName>
        <fullName evidence="8">Response regulator transcription factor</fullName>
    </submittedName>
</protein>
<evidence type="ECO:0000256" key="6">
    <source>
        <dbReference type="PROSITE-ProRule" id="PRU01091"/>
    </source>
</evidence>
<gene>
    <name evidence="8" type="ORF">FHY64_07375</name>
</gene>
<dbReference type="PANTHER" id="PTHR48111">
    <property type="entry name" value="REGULATOR OF RPOS"/>
    <property type="match status" value="1"/>
</dbReference>
<dbReference type="SUPFAM" id="SSF46894">
    <property type="entry name" value="C-terminal effector domain of the bipartite response regulators"/>
    <property type="match status" value="1"/>
</dbReference>
<dbReference type="CDD" id="cd00383">
    <property type="entry name" value="trans_reg_C"/>
    <property type="match status" value="1"/>
</dbReference>
<evidence type="ECO:0000313" key="8">
    <source>
        <dbReference type="EMBL" id="TNY33093.1"/>
    </source>
</evidence>
<dbReference type="PANTHER" id="PTHR48111:SF1">
    <property type="entry name" value="TWO-COMPONENT RESPONSE REGULATOR ORR33"/>
    <property type="match status" value="1"/>
</dbReference>
<dbReference type="GO" id="GO:0000156">
    <property type="term" value="F:phosphorelay response regulator activity"/>
    <property type="evidence" value="ECO:0007669"/>
    <property type="project" value="TreeGrafter"/>
</dbReference>
<evidence type="ECO:0000256" key="2">
    <source>
        <dbReference type="ARBA" id="ARBA00023012"/>
    </source>
</evidence>
<keyword evidence="3" id="KW-0805">Transcription regulation</keyword>
<keyword evidence="1" id="KW-0597">Phosphoprotein</keyword>
<evidence type="ECO:0000313" key="9">
    <source>
        <dbReference type="Proteomes" id="UP000314011"/>
    </source>
</evidence>
<dbReference type="Pfam" id="PF00486">
    <property type="entry name" value="Trans_reg_C"/>
    <property type="match status" value="1"/>
</dbReference>
<dbReference type="AlphaFoldDB" id="A0A5C5GEF2"/>
<feature type="DNA-binding region" description="OmpR/PhoB-type" evidence="6">
    <location>
        <begin position="119"/>
        <end position="218"/>
    </location>
</feature>
<dbReference type="Gene3D" id="1.10.10.10">
    <property type="entry name" value="Winged helix-like DNA-binding domain superfamily/Winged helix DNA-binding domain"/>
    <property type="match status" value="1"/>
</dbReference>
<evidence type="ECO:0000256" key="1">
    <source>
        <dbReference type="ARBA" id="ARBA00022553"/>
    </source>
</evidence>
<keyword evidence="9" id="KW-1185">Reference proteome</keyword>
<evidence type="ECO:0000256" key="3">
    <source>
        <dbReference type="ARBA" id="ARBA00023015"/>
    </source>
</evidence>
<dbReference type="EMBL" id="VFFF01000001">
    <property type="protein sequence ID" value="TNY33093.1"/>
    <property type="molecule type" value="Genomic_DNA"/>
</dbReference>
<dbReference type="GO" id="GO:0032993">
    <property type="term" value="C:protein-DNA complex"/>
    <property type="evidence" value="ECO:0007669"/>
    <property type="project" value="TreeGrafter"/>
</dbReference>
<dbReference type="RefSeq" id="WP_140193776.1">
    <property type="nucleotide sequence ID" value="NZ_CP065915.1"/>
</dbReference>
<dbReference type="Proteomes" id="UP000314011">
    <property type="component" value="Unassembled WGS sequence"/>
</dbReference>
<name>A0A5C5GEF2_9RHOB</name>